<proteinExistence type="predicted"/>
<dbReference type="RefSeq" id="WP_272173003.1">
    <property type="nucleotide sequence ID" value="NZ_JAQOSL010000074.1"/>
</dbReference>
<evidence type="ECO:0000313" key="2">
    <source>
        <dbReference type="Proteomes" id="UP001596112"/>
    </source>
</evidence>
<dbReference type="Proteomes" id="UP001596112">
    <property type="component" value="Unassembled WGS sequence"/>
</dbReference>
<keyword evidence="2" id="KW-1185">Reference proteome</keyword>
<accession>A0ABW1BBZ7</accession>
<comment type="caution">
    <text evidence="1">The sequence shown here is derived from an EMBL/GenBank/DDBJ whole genome shotgun (WGS) entry which is preliminary data.</text>
</comment>
<evidence type="ECO:0000313" key="1">
    <source>
        <dbReference type="EMBL" id="MFC5810687.1"/>
    </source>
</evidence>
<dbReference type="EMBL" id="JBHSNZ010000018">
    <property type="protein sequence ID" value="MFC5810687.1"/>
    <property type="molecule type" value="Genomic_DNA"/>
</dbReference>
<organism evidence="1 2">
    <name type="scientific">Streptomyces heilongjiangensis</name>
    <dbReference type="NCBI Taxonomy" id="945052"/>
    <lineage>
        <taxon>Bacteria</taxon>
        <taxon>Bacillati</taxon>
        <taxon>Actinomycetota</taxon>
        <taxon>Actinomycetes</taxon>
        <taxon>Kitasatosporales</taxon>
        <taxon>Streptomycetaceae</taxon>
        <taxon>Streptomyces</taxon>
    </lineage>
</organism>
<reference evidence="2" key="1">
    <citation type="journal article" date="2019" name="Int. J. Syst. Evol. Microbiol.">
        <title>The Global Catalogue of Microorganisms (GCM) 10K type strain sequencing project: providing services to taxonomists for standard genome sequencing and annotation.</title>
        <authorList>
            <consortium name="The Broad Institute Genomics Platform"/>
            <consortium name="The Broad Institute Genome Sequencing Center for Infectious Disease"/>
            <person name="Wu L."/>
            <person name="Ma J."/>
        </authorList>
    </citation>
    <scope>NUCLEOTIDE SEQUENCE [LARGE SCALE GENOMIC DNA]</scope>
    <source>
        <strain evidence="2">JCM 9918</strain>
    </source>
</reference>
<sequence length="60" mass="6764">MHFWPKLAPQGYPAPPATLKDFAQCSVPMSFRQPGTWCRDCRAERDRRTAEVEAVSARAA</sequence>
<protein>
    <submittedName>
        <fullName evidence="1">Uncharacterized protein</fullName>
    </submittedName>
</protein>
<gene>
    <name evidence="1" type="ORF">ACFQGO_24845</name>
</gene>
<name>A0ABW1BBZ7_9ACTN</name>